<dbReference type="RefSeq" id="WP_157552140.1">
    <property type="nucleotide sequence ID" value="NZ_JABELX010000001.1"/>
</dbReference>
<sequence length="234" mass="24908">MRHTGCRALFGALMIAPIVALIGGLTAAPVAAVPGEQTEFGNLCIRAQVQTANLDAAAFARKFGSVGVLDHTDADAFAQSKPHVRPLTTMRFDTVEPGTPGLPKQVRCKGKSADSIALEYGTGVVGGEGDCAKVNRQTLTEVANQLWPFERDALVHQPGDVVIDADQRAVSGPDWLLDFPAATKDAAGRLHLQSKSLYVPVNTPGIPEEFKGQHYCTLAAHSYVKRLLLGQAQL</sequence>
<dbReference type="AlphaFoldDB" id="A0A849BWF3"/>
<evidence type="ECO:0000313" key="1">
    <source>
        <dbReference type="EMBL" id="NNH68445.1"/>
    </source>
</evidence>
<dbReference type="EMBL" id="JABELX010000001">
    <property type="protein sequence ID" value="NNH68445.1"/>
    <property type="molecule type" value="Genomic_DNA"/>
</dbReference>
<comment type="caution">
    <text evidence="1">The sequence shown here is derived from an EMBL/GenBank/DDBJ whole genome shotgun (WGS) entry which is preliminary data.</text>
</comment>
<keyword evidence="2" id="KW-1185">Reference proteome</keyword>
<accession>A0A849BWF3</accession>
<reference evidence="1 2" key="1">
    <citation type="submission" date="2020-05" db="EMBL/GenBank/DDBJ databases">
        <title>MicrobeNet Type strains.</title>
        <authorList>
            <person name="Nicholson A.C."/>
        </authorList>
    </citation>
    <scope>NUCLEOTIDE SEQUENCE [LARGE SCALE GENOMIC DNA]</scope>
    <source>
        <strain evidence="1 2">JCM 3224</strain>
    </source>
</reference>
<gene>
    <name evidence="1" type="ORF">HLB23_00855</name>
</gene>
<name>A0A849BWF3_9NOCA</name>
<proteinExistence type="predicted"/>
<organism evidence="1 2">
    <name type="scientific">Nocardia uniformis</name>
    <dbReference type="NCBI Taxonomy" id="53432"/>
    <lineage>
        <taxon>Bacteria</taxon>
        <taxon>Bacillati</taxon>
        <taxon>Actinomycetota</taxon>
        <taxon>Actinomycetes</taxon>
        <taxon>Mycobacteriales</taxon>
        <taxon>Nocardiaceae</taxon>
        <taxon>Nocardia</taxon>
    </lineage>
</organism>
<evidence type="ECO:0000313" key="2">
    <source>
        <dbReference type="Proteomes" id="UP000586827"/>
    </source>
</evidence>
<dbReference type="Proteomes" id="UP000586827">
    <property type="component" value="Unassembled WGS sequence"/>
</dbReference>
<protein>
    <submittedName>
        <fullName evidence="1">Uncharacterized protein</fullName>
    </submittedName>
</protein>